<accession>A0ABP9P601</accession>
<name>A0ABP9P601_9BACT</name>
<evidence type="ECO:0000313" key="1">
    <source>
        <dbReference type="EMBL" id="GAA5139997.1"/>
    </source>
</evidence>
<dbReference type="EMBL" id="BAABIA010000004">
    <property type="protein sequence ID" value="GAA5139997.1"/>
    <property type="molecule type" value="Genomic_DNA"/>
</dbReference>
<dbReference type="Proteomes" id="UP001499852">
    <property type="component" value="Unassembled WGS sequence"/>
</dbReference>
<reference evidence="2" key="1">
    <citation type="journal article" date="2019" name="Int. J. Syst. Evol. Microbiol.">
        <title>The Global Catalogue of Microorganisms (GCM) 10K type strain sequencing project: providing services to taxonomists for standard genome sequencing and annotation.</title>
        <authorList>
            <consortium name="The Broad Institute Genomics Platform"/>
            <consortium name="The Broad Institute Genome Sequencing Center for Infectious Disease"/>
            <person name="Wu L."/>
            <person name="Ma J."/>
        </authorList>
    </citation>
    <scope>NUCLEOTIDE SEQUENCE [LARGE SCALE GENOMIC DNA]</scope>
    <source>
        <strain evidence="2">JCM 18053</strain>
    </source>
</reference>
<sequence>MEDDNPAVQTAGSFVGICRGGGFGFTIAHGHETLGTDAMINQLPGDAFRAFLGKLEILPIVALPGISWVHEKPPKPLIHKTLR</sequence>
<organism evidence="1 2">
    <name type="scientific">Prosthecobacter algae</name>
    <dbReference type="NCBI Taxonomy" id="1144682"/>
    <lineage>
        <taxon>Bacteria</taxon>
        <taxon>Pseudomonadati</taxon>
        <taxon>Verrucomicrobiota</taxon>
        <taxon>Verrucomicrobiia</taxon>
        <taxon>Verrucomicrobiales</taxon>
        <taxon>Verrucomicrobiaceae</taxon>
        <taxon>Prosthecobacter</taxon>
    </lineage>
</organism>
<evidence type="ECO:0000313" key="2">
    <source>
        <dbReference type="Proteomes" id="UP001499852"/>
    </source>
</evidence>
<gene>
    <name evidence="1" type="ORF">GCM10023213_21740</name>
</gene>
<protein>
    <submittedName>
        <fullName evidence="1">Uncharacterized protein</fullName>
    </submittedName>
</protein>
<comment type="caution">
    <text evidence="1">The sequence shown here is derived from an EMBL/GenBank/DDBJ whole genome shotgun (WGS) entry which is preliminary data.</text>
</comment>
<keyword evidence="2" id="KW-1185">Reference proteome</keyword>
<proteinExistence type="predicted"/>